<evidence type="ECO:0000313" key="1">
    <source>
        <dbReference type="EMBL" id="KAH7991163.1"/>
    </source>
</evidence>
<reference evidence="1" key="1">
    <citation type="submission" date="2021-08" db="EMBL/GenBank/DDBJ databases">
        <title>The first chromosome-level gecko genome reveals the dynamic sex chromosomes of Neotropical dwarf geckos (Sphaerodactylidae: Sphaerodactylus).</title>
        <authorList>
            <person name="Pinto B.J."/>
            <person name="Keating S.E."/>
            <person name="Gamble T."/>
        </authorList>
    </citation>
    <scope>NUCLEOTIDE SEQUENCE</scope>
    <source>
        <strain evidence="1">TG3544</strain>
    </source>
</reference>
<name>A0ACB8EFG0_9SAUR</name>
<comment type="caution">
    <text evidence="1">The sequence shown here is derived from an EMBL/GenBank/DDBJ whole genome shotgun (WGS) entry which is preliminary data.</text>
</comment>
<accession>A0ACB8EFG0</accession>
<dbReference type="Proteomes" id="UP000827872">
    <property type="component" value="Linkage Group LG03"/>
</dbReference>
<dbReference type="EMBL" id="CM037616">
    <property type="protein sequence ID" value="KAH7991163.1"/>
    <property type="molecule type" value="Genomic_DNA"/>
</dbReference>
<gene>
    <name evidence="1" type="ORF">K3G42_002354</name>
</gene>
<proteinExistence type="predicted"/>
<sequence>MQSKISFWESDTQLTPGKLSVRFKPVSQARRSGAGAREFLGNRRSQIQHLPVLKNLAEEGDLLVPAEALKRGREDEDRAGVSCP</sequence>
<keyword evidence="2" id="KW-1185">Reference proteome</keyword>
<evidence type="ECO:0000313" key="2">
    <source>
        <dbReference type="Proteomes" id="UP000827872"/>
    </source>
</evidence>
<organism evidence="1 2">
    <name type="scientific">Sphaerodactylus townsendi</name>
    <dbReference type="NCBI Taxonomy" id="933632"/>
    <lineage>
        <taxon>Eukaryota</taxon>
        <taxon>Metazoa</taxon>
        <taxon>Chordata</taxon>
        <taxon>Craniata</taxon>
        <taxon>Vertebrata</taxon>
        <taxon>Euteleostomi</taxon>
        <taxon>Lepidosauria</taxon>
        <taxon>Squamata</taxon>
        <taxon>Bifurcata</taxon>
        <taxon>Gekkota</taxon>
        <taxon>Sphaerodactylidae</taxon>
        <taxon>Sphaerodactylus</taxon>
    </lineage>
</organism>
<protein>
    <submittedName>
        <fullName evidence="1">Uncharacterized protein</fullName>
    </submittedName>
</protein>